<evidence type="ECO:0000256" key="1">
    <source>
        <dbReference type="PROSITE-ProRule" id="PRU00169"/>
    </source>
</evidence>
<dbReference type="SUPFAM" id="SSF52172">
    <property type="entry name" value="CheY-like"/>
    <property type="match status" value="1"/>
</dbReference>
<dbReference type="InterPro" id="IPR011006">
    <property type="entry name" value="CheY-like_superfamily"/>
</dbReference>
<dbReference type="InterPro" id="IPR001789">
    <property type="entry name" value="Sig_transdc_resp-reg_receiver"/>
</dbReference>
<dbReference type="AlphaFoldDB" id="A8ER38"/>
<reference evidence="3 4" key="1">
    <citation type="journal article" date="2007" name="PLoS ONE">
        <title>The complete genome sequence and analysis of the Epsilonproteobacterium Arcobacter butzleri.</title>
        <authorList>
            <person name="Miller W.G."/>
            <person name="Parker C.T."/>
            <person name="Rubenfield M."/>
            <person name="Mendz G.L."/>
            <person name="Woesten M.M.S.M."/>
            <person name="Ussery D.W."/>
            <person name="Stolz J.F."/>
            <person name="Binnewies T.T."/>
            <person name="Hallin P.F."/>
            <person name="Wang G."/>
            <person name="Malek J.A."/>
            <person name="Rogosin A."/>
            <person name="Stanker L.H."/>
            <person name="Mandrell R.E."/>
        </authorList>
    </citation>
    <scope>NUCLEOTIDE SEQUENCE [LARGE SCALE GENOMIC DNA]</scope>
    <source>
        <strain evidence="3 4">RM4018</strain>
    </source>
</reference>
<dbReference type="Gene3D" id="3.40.50.2300">
    <property type="match status" value="1"/>
</dbReference>
<dbReference type="PROSITE" id="PS50110">
    <property type="entry name" value="RESPONSE_REGULATORY"/>
    <property type="match status" value="1"/>
</dbReference>
<name>A8ER38_ALIB4</name>
<evidence type="ECO:0000313" key="4">
    <source>
        <dbReference type="Proteomes" id="UP000001136"/>
    </source>
</evidence>
<dbReference type="HOGENOM" id="CLU_939035_0_0_7"/>
<dbReference type="KEGG" id="abu:Abu_0127"/>
<keyword evidence="4" id="KW-1185">Reference proteome</keyword>
<accession>A8ER38</accession>
<dbReference type="Proteomes" id="UP000001136">
    <property type="component" value="Chromosome"/>
</dbReference>
<dbReference type="SMART" id="SM00448">
    <property type="entry name" value="REC"/>
    <property type="match status" value="1"/>
</dbReference>
<dbReference type="GO" id="GO:0000160">
    <property type="term" value="P:phosphorelay signal transduction system"/>
    <property type="evidence" value="ECO:0007669"/>
    <property type="project" value="InterPro"/>
</dbReference>
<comment type="caution">
    <text evidence="1">Lacks conserved residue(s) required for the propagation of feature annotation.</text>
</comment>
<evidence type="ECO:0000313" key="3">
    <source>
        <dbReference type="EMBL" id="ABV66412.1"/>
    </source>
</evidence>
<gene>
    <name evidence="3" type="ordered locus">Abu_0127</name>
</gene>
<dbReference type="eggNOG" id="COG2204">
    <property type="taxonomic scope" value="Bacteria"/>
</dbReference>
<evidence type="ECO:0000259" key="2">
    <source>
        <dbReference type="PROSITE" id="PS50110"/>
    </source>
</evidence>
<proteinExistence type="predicted"/>
<protein>
    <submittedName>
        <fullName evidence="3">Two-component response regulator</fullName>
    </submittedName>
</protein>
<sequence length="300" mass="35310">MEKKMNILIIENEIYLAQKVVSRLLDDGHNCDYIESPNIDNLSKDYDVILLSTSLPTALCKEITKKYSHKSIILLLVSYVSDETVTNHIKDGARDYIMKPFIMDELIRKIYHYIDTRNVKRELQTLKEYFDFTMSDIDISGILLPPSFPLLIETNSQRYADKLVFELSKKVDLPIYFISLVSPTWQKQINSIEEKTIIYLTDYHTLKKNMKDYVVKYIEDKTCVISTLECEDSFPYRKIEINSEKELVGITNIMTINDYVKMMVMSYQNKYPDTELSKKLGISRKSLWEKRKKLDIEKKK</sequence>
<feature type="domain" description="Response regulatory" evidence="2">
    <location>
        <begin position="6"/>
        <end position="114"/>
    </location>
</feature>
<dbReference type="STRING" id="367737.Abu_0127"/>
<dbReference type="EMBL" id="CP000361">
    <property type="protein sequence ID" value="ABV66412.1"/>
    <property type="molecule type" value="Genomic_DNA"/>
</dbReference>
<organism evidence="3 4">
    <name type="scientific">Aliarcobacter butzleri (strain RM4018)</name>
    <name type="common">Arcobacter butzleri</name>
    <dbReference type="NCBI Taxonomy" id="367737"/>
    <lineage>
        <taxon>Bacteria</taxon>
        <taxon>Pseudomonadati</taxon>
        <taxon>Campylobacterota</taxon>
        <taxon>Epsilonproteobacteria</taxon>
        <taxon>Campylobacterales</taxon>
        <taxon>Arcobacteraceae</taxon>
        <taxon>Aliarcobacter</taxon>
    </lineage>
</organism>